<protein>
    <submittedName>
        <fullName evidence="1">Uncharacterized protein</fullName>
    </submittedName>
</protein>
<evidence type="ECO:0000313" key="2">
    <source>
        <dbReference type="Proteomes" id="UP000054270"/>
    </source>
</evidence>
<evidence type="ECO:0000313" key="1">
    <source>
        <dbReference type="EMBL" id="KJA18411.1"/>
    </source>
</evidence>
<name>A0A0D2NNP6_HYPSF</name>
<proteinExistence type="predicted"/>
<dbReference type="AlphaFoldDB" id="A0A0D2NNP6"/>
<gene>
    <name evidence="1" type="ORF">HYPSUDRAFT_45262</name>
</gene>
<dbReference type="InterPro" id="IPR036291">
    <property type="entry name" value="NAD(P)-bd_dom_sf"/>
</dbReference>
<keyword evidence="2" id="KW-1185">Reference proteome</keyword>
<accession>A0A0D2NNP6</accession>
<organism evidence="1 2">
    <name type="scientific">Hypholoma sublateritium (strain FD-334 SS-4)</name>
    <dbReference type="NCBI Taxonomy" id="945553"/>
    <lineage>
        <taxon>Eukaryota</taxon>
        <taxon>Fungi</taxon>
        <taxon>Dikarya</taxon>
        <taxon>Basidiomycota</taxon>
        <taxon>Agaricomycotina</taxon>
        <taxon>Agaricomycetes</taxon>
        <taxon>Agaricomycetidae</taxon>
        <taxon>Agaricales</taxon>
        <taxon>Agaricineae</taxon>
        <taxon>Strophariaceae</taxon>
        <taxon>Hypholoma</taxon>
    </lineage>
</organism>
<dbReference type="SUPFAM" id="SSF51735">
    <property type="entry name" value="NAD(P)-binding Rossmann-fold domains"/>
    <property type="match status" value="1"/>
</dbReference>
<dbReference type="Proteomes" id="UP000054270">
    <property type="component" value="Unassembled WGS sequence"/>
</dbReference>
<reference evidence="2" key="1">
    <citation type="submission" date="2014-04" db="EMBL/GenBank/DDBJ databases">
        <title>Evolutionary Origins and Diversification of the Mycorrhizal Mutualists.</title>
        <authorList>
            <consortium name="DOE Joint Genome Institute"/>
            <consortium name="Mycorrhizal Genomics Consortium"/>
            <person name="Kohler A."/>
            <person name="Kuo A."/>
            <person name="Nagy L.G."/>
            <person name="Floudas D."/>
            <person name="Copeland A."/>
            <person name="Barry K.W."/>
            <person name="Cichocki N."/>
            <person name="Veneault-Fourrey C."/>
            <person name="LaButti K."/>
            <person name="Lindquist E.A."/>
            <person name="Lipzen A."/>
            <person name="Lundell T."/>
            <person name="Morin E."/>
            <person name="Murat C."/>
            <person name="Riley R."/>
            <person name="Ohm R."/>
            <person name="Sun H."/>
            <person name="Tunlid A."/>
            <person name="Henrissat B."/>
            <person name="Grigoriev I.V."/>
            <person name="Hibbett D.S."/>
            <person name="Martin F."/>
        </authorList>
    </citation>
    <scope>NUCLEOTIDE SEQUENCE [LARGE SCALE GENOMIC DNA]</scope>
    <source>
        <strain evidence="2">FD-334 SS-4</strain>
    </source>
</reference>
<dbReference type="EMBL" id="KN817589">
    <property type="protein sequence ID" value="KJA18411.1"/>
    <property type="molecule type" value="Genomic_DNA"/>
</dbReference>
<sequence>MHSARRCHFPISVYKQRCTQPLEFNVLFNRAAWNSTRAERHKETTKEFAFSGVSGRSSNVSKTSIIIGVSSGMERVVVKHILEKGHTARTQRPLGPDATVEALADQLLNLSLDVVYPLNVLETFVSAFAMFSRVDVVYNDVSFSSIVEVEGTSENDFRRAPPVGGKHLGRDECRRRVACSATRTHRAAAGWSRRSAWRAYFVSEIGYHSAAQVSVALSLAHGSGPVVEGSYGLFLREGPRKGS</sequence>